<dbReference type="PANTHER" id="PTHR10416">
    <property type="entry name" value="DNA POLYMERASE DELTA SUBUNIT 2"/>
    <property type="match status" value="1"/>
</dbReference>
<reference evidence="13 14" key="1">
    <citation type="submission" date="2016-07" db="EMBL/GenBank/DDBJ databases">
        <title>Draft genome of the white-rot fungus Obba rivulosa 3A-2.</title>
        <authorList>
            <consortium name="DOE Joint Genome Institute"/>
            <person name="Miettinen O."/>
            <person name="Riley R."/>
            <person name="Acob R."/>
            <person name="Barry K."/>
            <person name="Cullen D."/>
            <person name="De Vries R."/>
            <person name="Hainaut M."/>
            <person name="Hatakka A."/>
            <person name="Henrissat B."/>
            <person name="Hilden K."/>
            <person name="Kuo R."/>
            <person name="Labutti K."/>
            <person name="Lipzen A."/>
            <person name="Makela M.R."/>
            <person name="Sandor L."/>
            <person name="Spatafora J.W."/>
            <person name="Grigoriev I.V."/>
            <person name="Hibbett D.S."/>
        </authorList>
    </citation>
    <scope>NUCLEOTIDE SEQUENCE [LARGE SCALE GENOMIC DNA]</scope>
    <source>
        <strain evidence="13 14">3A-2</strain>
    </source>
</reference>
<keyword evidence="4" id="KW-0808">Transferase</keyword>
<comment type="subcellular location">
    <subcellularLocation>
        <location evidence="1">Nucleus</location>
    </subcellularLocation>
</comment>
<keyword evidence="14" id="KW-1185">Reference proteome</keyword>
<keyword evidence="6" id="KW-0235">DNA replication</keyword>
<dbReference type="Pfam" id="PF04042">
    <property type="entry name" value="DNA_pol_E_B"/>
    <property type="match status" value="2"/>
</dbReference>
<evidence type="ECO:0000256" key="10">
    <source>
        <dbReference type="SAM" id="MobiDB-lite"/>
    </source>
</evidence>
<dbReference type="GO" id="GO:0006281">
    <property type="term" value="P:DNA repair"/>
    <property type="evidence" value="ECO:0007669"/>
    <property type="project" value="UniProtKB-ARBA"/>
</dbReference>
<organism evidence="13 14">
    <name type="scientific">Obba rivulosa</name>
    <dbReference type="NCBI Taxonomy" id="1052685"/>
    <lineage>
        <taxon>Eukaryota</taxon>
        <taxon>Fungi</taxon>
        <taxon>Dikarya</taxon>
        <taxon>Basidiomycota</taxon>
        <taxon>Agaricomycotina</taxon>
        <taxon>Agaricomycetes</taxon>
        <taxon>Polyporales</taxon>
        <taxon>Gelatoporiaceae</taxon>
        <taxon>Obba</taxon>
    </lineage>
</organism>
<dbReference type="GO" id="GO:0003887">
    <property type="term" value="F:DNA-directed DNA polymerase activity"/>
    <property type="evidence" value="ECO:0007669"/>
    <property type="project" value="UniProtKB-KW"/>
</dbReference>
<dbReference type="InterPro" id="IPR024826">
    <property type="entry name" value="DNA_pol_delta/II_ssu"/>
</dbReference>
<feature type="region of interest" description="Disordered" evidence="10">
    <location>
        <begin position="1"/>
        <end position="23"/>
    </location>
</feature>
<evidence type="ECO:0000256" key="3">
    <source>
        <dbReference type="ARBA" id="ARBA00012417"/>
    </source>
</evidence>
<evidence type="ECO:0000256" key="5">
    <source>
        <dbReference type="ARBA" id="ARBA00022695"/>
    </source>
</evidence>
<accession>A0A8E2J653</accession>
<dbReference type="InterPro" id="IPR040663">
    <property type="entry name" value="DNA_pol_D_N"/>
</dbReference>
<evidence type="ECO:0000259" key="12">
    <source>
        <dbReference type="Pfam" id="PF18018"/>
    </source>
</evidence>
<dbReference type="PANTHER" id="PTHR10416:SF0">
    <property type="entry name" value="DNA POLYMERASE DELTA SUBUNIT 2"/>
    <property type="match status" value="1"/>
</dbReference>
<dbReference type="AlphaFoldDB" id="A0A8E2J653"/>
<feature type="domain" description="DNA polymerase delta subunit OB-fold" evidence="12">
    <location>
        <begin position="43"/>
        <end position="174"/>
    </location>
</feature>
<dbReference type="OrthoDB" id="3763at2759"/>
<protein>
    <recommendedName>
        <fullName evidence="3">DNA-directed DNA polymerase</fullName>
        <ecNumber evidence="3">2.7.7.7</ecNumber>
    </recommendedName>
</protein>
<evidence type="ECO:0000256" key="1">
    <source>
        <dbReference type="ARBA" id="ARBA00004123"/>
    </source>
</evidence>
<feature type="domain" description="DNA polymerase alpha/delta/epsilon subunit B" evidence="11">
    <location>
        <begin position="210"/>
        <end position="355"/>
    </location>
</feature>
<dbReference type="Pfam" id="PF18018">
    <property type="entry name" value="DNA_pol_D_N"/>
    <property type="match status" value="1"/>
</dbReference>
<dbReference type="Gene3D" id="2.40.50.430">
    <property type="match status" value="1"/>
</dbReference>
<evidence type="ECO:0000256" key="2">
    <source>
        <dbReference type="ARBA" id="ARBA00006035"/>
    </source>
</evidence>
<evidence type="ECO:0000256" key="7">
    <source>
        <dbReference type="ARBA" id="ARBA00022932"/>
    </source>
</evidence>
<dbReference type="FunFam" id="2.40.50.430:FF:000002">
    <property type="entry name" value="DNA polymerase delta subunit"/>
    <property type="match status" value="1"/>
</dbReference>
<comment type="similarity">
    <text evidence="2">Belongs to the DNA polymerase delta/II small subunit family.</text>
</comment>
<comment type="catalytic activity">
    <reaction evidence="9">
        <text>DNA(n) + a 2'-deoxyribonucleoside 5'-triphosphate = DNA(n+1) + diphosphate</text>
        <dbReference type="Rhea" id="RHEA:22508"/>
        <dbReference type="Rhea" id="RHEA-COMP:17339"/>
        <dbReference type="Rhea" id="RHEA-COMP:17340"/>
        <dbReference type="ChEBI" id="CHEBI:33019"/>
        <dbReference type="ChEBI" id="CHEBI:61560"/>
        <dbReference type="ChEBI" id="CHEBI:173112"/>
        <dbReference type="EC" id="2.7.7.7"/>
    </reaction>
</comment>
<dbReference type="EC" id="2.7.7.7" evidence="3"/>
<keyword evidence="5" id="KW-0548">Nucleotidyltransferase</keyword>
<gene>
    <name evidence="13" type="ORF">OBBRIDRAFT_745437</name>
</gene>
<evidence type="ECO:0000256" key="9">
    <source>
        <dbReference type="ARBA" id="ARBA00049244"/>
    </source>
</evidence>
<dbReference type="EMBL" id="KV722335">
    <property type="protein sequence ID" value="OCH95642.1"/>
    <property type="molecule type" value="Genomic_DNA"/>
</dbReference>
<evidence type="ECO:0000313" key="14">
    <source>
        <dbReference type="Proteomes" id="UP000250043"/>
    </source>
</evidence>
<keyword evidence="8" id="KW-0539">Nucleus</keyword>
<name>A0A8E2J653_9APHY</name>
<sequence>MFTVDPIPIPEDPLIRRPTHVQAPPAQTPSFVLTAGNKSYRHQYSNIYFLRLRLLQGYVEEQARRRWGSIAGNPTYVPRVLDVVKGQLCFIIGTVYMHMPLKPNVIEDLGRDHSLPAPAPREKYYSEEDKVMLEDESGRLCLVGRRVQDTPLVTGIILGALGMETTSGDFEVVDLCVAGMAPQPRVGLPQWDGDADDMDVDDEEPSDEWVAIVSGLEVGATSPADAQMEMLVEYLTGEVGGVHDQAEASRISRLIVAGNSLAPMASLDNAVPEETERKPKRYGNDNASFSSHPTQNLSAHLVDIARSMPIHLLPGASDPSGTILPQQSLPRAMFGHAAAFSSFSCETNPTYIRIGTGLASDSAATASVAHGKGKQAATSTADSASTSSAPARTFLVHSGQPLDDLFKYMPTPPITRLTLAERTLHWRHLAPTAPDTLWCHPYFTADPFVITQTPDVYVIGNQPAFATQLVRERAEESAEEKRCRIVLVPGFRKTGTIVLVNLRTLAVRTVQFAVEGMSAGGGET</sequence>
<feature type="domain" description="DNA polymerase alpha/delta/epsilon subunit B" evidence="11">
    <location>
        <begin position="393"/>
        <end position="467"/>
    </location>
</feature>
<dbReference type="InterPro" id="IPR007185">
    <property type="entry name" value="DNA_pol_a/d/e_bsu"/>
</dbReference>
<dbReference type="Proteomes" id="UP000250043">
    <property type="component" value="Unassembled WGS sequence"/>
</dbReference>
<proteinExistence type="inferred from homology"/>
<keyword evidence="7" id="KW-0239">DNA-directed DNA polymerase</keyword>
<dbReference type="Gene3D" id="3.60.21.50">
    <property type="match status" value="1"/>
</dbReference>
<feature type="region of interest" description="Disordered" evidence="10">
    <location>
        <begin position="270"/>
        <end position="292"/>
    </location>
</feature>
<evidence type="ECO:0000313" key="13">
    <source>
        <dbReference type="EMBL" id="OCH95642.1"/>
    </source>
</evidence>
<dbReference type="GO" id="GO:0003677">
    <property type="term" value="F:DNA binding"/>
    <property type="evidence" value="ECO:0007669"/>
    <property type="project" value="InterPro"/>
</dbReference>
<evidence type="ECO:0000256" key="8">
    <source>
        <dbReference type="ARBA" id="ARBA00023242"/>
    </source>
</evidence>
<dbReference type="GO" id="GO:0006273">
    <property type="term" value="P:lagging strand elongation"/>
    <property type="evidence" value="ECO:0007669"/>
    <property type="project" value="UniProtKB-ARBA"/>
</dbReference>
<dbReference type="GO" id="GO:0043625">
    <property type="term" value="C:delta DNA polymerase complex"/>
    <property type="evidence" value="ECO:0007669"/>
    <property type="project" value="TreeGrafter"/>
</dbReference>
<evidence type="ECO:0000259" key="11">
    <source>
        <dbReference type="Pfam" id="PF04042"/>
    </source>
</evidence>
<evidence type="ECO:0000256" key="6">
    <source>
        <dbReference type="ARBA" id="ARBA00022705"/>
    </source>
</evidence>
<evidence type="ECO:0000256" key="4">
    <source>
        <dbReference type="ARBA" id="ARBA00022679"/>
    </source>
</evidence>